<dbReference type="EMBL" id="JAICCE010000002">
    <property type="protein sequence ID" value="KAG9281435.1"/>
    <property type="molecule type" value="Genomic_DNA"/>
</dbReference>
<evidence type="ECO:0000256" key="7">
    <source>
        <dbReference type="ARBA" id="ARBA00023180"/>
    </source>
</evidence>
<feature type="non-terminal residue" evidence="9">
    <location>
        <position position="128"/>
    </location>
</feature>
<dbReference type="GO" id="GO:0009617">
    <property type="term" value="P:response to bacterium"/>
    <property type="evidence" value="ECO:0007669"/>
    <property type="project" value="TreeGrafter"/>
</dbReference>
<dbReference type="GO" id="GO:0005886">
    <property type="term" value="C:plasma membrane"/>
    <property type="evidence" value="ECO:0007669"/>
    <property type="project" value="UniProtKB-SubCell"/>
</dbReference>
<dbReference type="AlphaFoldDB" id="A0A8T2MHI4"/>
<reference evidence="9 10" key="1">
    <citation type="submission" date="2021-07" db="EMBL/GenBank/DDBJ databases">
        <authorList>
            <person name="Imarazene B."/>
            <person name="Zahm M."/>
            <person name="Klopp C."/>
            <person name="Cabau C."/>
            <person name="Beille S."/>
            <person name="Jouanno E."/>
            <person name="Castinel A."/>
            <person name="Lluch J."/>
            <person name="Gil L."/>
            <person name="Kuchtly C."/>
            <person name="Lopez Roques C."/>
            <person name="Donnadieu C."/>
            <person name="Parrinello H."/>
            <person name="Journot L."/>
            <person name="Du K."/>
            <person name="Schartl M."/>
            <person name="Retaux S."/>
            <person name="Guiguen Y."/>
        </authorList>
    </citation>
    <scope>NUCLEOTIDE SEQUENCE [LARGE SCALE GENOMIC DNA]</scope>
    <source>
        <strain evidence="9">Pach_M1</strain>
        <tissue evidence="9">Testis</tissue>
    </source>
</reference>
<sequence length="128" mass="14361">LFSGICRLCVLQEISADLRSVSPGEIITLHCSISTDYEISWFHQNSEQQMKLLISAERGKINKSFSYSFNINKDHYEISENSSSVSLVIKGVNDTDLGLYYCGGRNYSSFLQFGKPIRLTFTGKSSIS</sequence>
<name>A0A8T2MHI4_ASTMX</name>
<protein>
    <recommendedName>
        <fullName evidence="8">Ig-like domain-containing protein</fullName>
    </recommendedName>
</protein>
<dbReference type="SUPFAM" id="SSF48726">
    <property type="entry name" value="Immunoglobulin"/>
    <property type="match status" value="1"/>
</dbReference>
<evidence type="ECO:0000256" key="3">
    <source>
        <dbReference type="ARBA" id="ARBA00022729"/>
    </source>
</evidence>
<dbReference type="PROSITE" id="PS50835">
    <property type="entry name" value="IG_LIKE"/>
    <property type="match status" value="1"/>
</dbReference>
<keyword evidence="5" id="KW-0472">Membrane</keyword>
<dbReference type="SMART" id="SM00409">
    <property type="entry name" value="IG"/>
    <property type="match status" value="1"/>
</dbReference>
<dbReference type="Gene3D" id="2.60.40.10">
    <property type="entry name" value="Immunoglobulins"/>
    <property type="match status" value="1"/>
</dbReference>
<evidence type="ECO:0000313" key="9">
    <source>
        <dbReference type="EMBL" id="KAG9281435.1"/>
    </source>
</evidence>
<keyword evidence="2" id="KW-1003">Cell membrane</keyword>
<dbReference type="InterPro" id="IPR013106">
    <property type="entry name" value="Ig_V-set"/>
</dbReference>
<evidence type="ECO:0000313" key="10">
    <source>
        <dbReference type="Proteomes" id="UP000752171"/>
    </source>
</evidence>
<dbReference type="InterPro" id="IPR013783">
    <property type="entry name" value="Ig-like_fold"/>
</dbReference>
<keyword evidence="3" id="KW-0732">Signal</keyword>
<dbReference type="InterPro" id="IPR036179">
    <property type="entry name" value="Ig-like_dom_sf"/>
</dbReference>
<dbReference type="InterPro" id="IPR052051">
    <property type="entry name" value="TCR_complex_component"/>
</dbReference>
<evidence type="ECO:0000256" key="5">
    <source>
        <dbReference type="ARBA" id="ARBA00023136"/>
    </source>
</evidence>
<keyword evidence="7" id="KW-0325">Glycoprotein</keyword>
<comment type="subcellular location">
    <subcellularLocation>
        <location evidence="1">Cell membrane</location>
    </subcellularLocation>
</comment>
<accession>A0A8T2MHI4</accession>
<organism evidence="9 10">
    <name type="scientific">Astyanax mexicanus</name>
    <name type="common">Blind cave fish</name>
    <name type="synonym">Astyanax fasciatus mexicanus</name>
    <dbReference type="NCBI Taxonomy" id="7994"/>
    <lineage>
        <taxon>Eukaryota</taxon>
        <taxon>Metazoa</taxon>
        <taxon>Chordata</taxon>
        <taxon>Craniata</taxon>
        <taxon>Vertebrata</taxon>
        <taxon>Euteleostomi</taxon>
        <taxon>Actinopterygii</taxon>
        <taxon>Neopterygii</taxon>
        <taxon>Teleostei</taxon>
        <taxon>Ostariophysi</taxon>
        <taxon>Characiformes</taxon>
        <taxon>Characoidei</taxon>
        <taxon>Acestrorhamphidae</taxon>
        <taxon>Acestrorhamphinae</taxon>
        <taxon>Astyanax</taxon>
    </lineage>
</organism>
<evidence type="ECO:0000256" key="4">
    <source>
        <dbReference type="ARBA" id="ARBA00022859"/>
    </source>
</evidence>
<dbReference type="InterPro" id="IPR007110">
    <property type="entry name" value="Ig-like_dom"/>
</dbReference>
<dbReference type="GO" id="GO:0002376">
    <property type="term" value="P:immune system process"/>
    <property type="evidence" value="ECO:0007669"/>
    <property type="project" value="UniProtKB-KW"/>
</dbReference>
<dbReference type="InterPro" id="IPR003598">
    <property type="entry name" value="Ig_sub2"/>
</dbReference>
<evidence type="ECO:0000256" key="1">
    <source>
        <dbReference type="ARBA" id="ARBA00004236"/>
    </source>
</evidence>
<gene>
    <name evidence="9" type="ORF">AMEX_G4276</name>
</gene>
<dbReference type="Pfam" id="PF07686">
    <property type="entry name" value="V-set"/>
    <property type="match status" value="1"/>
</dbReference>
<comment type="caution">
    <text evidence="9">The sequence shown here is derived from an EMBL/GenBank/DDBJ whole genome shotgun (WGS) entry which is preliminary data.</text>
</comment>
<proteinExistence type="predicted"/>
<keyword evidence="6" id="KW-1015">Disulfide bond</keyword>
<dbReference type="InterPro" id="IPR003599">
    <property type="entry name" value="Ig_sub"/>
</dbReference>
<evidence type="ECO:0000256" key="6">
    <source>
        <dbReference type="ARBA" id="ARBA00023157"/>
    </source>
</evidence>
<dbReference type="PANTHER" id="PTHR19433:SF111">
    <property type="entry name" value="T CELL RECEPTOR ALPHA VARIABLE 4"/>
    <property type="match status" value="1"/>
</dbReference>
<keyword evidence="4" id="KW-0391">Immunity</keyword>
<dbReference type="CDD" id="cd00099">
    <property type="entry name" value="IgV"/>
    <property type="match status" value="1"/>
</dbReference>
<dbReference type="SMART" id="SM00408">
    <property type="entry name" value="IGc2"/>
    <property type="match status" value="1"/>
</dbReference>
<dbReference type="Proteomes" id="UP000752171">
    <property type="component" value="Unassembled WGS sequence"/>
</dbReference>
<evidence type="ECO:0000256" key="2">
    <source>
        <dbReference type="ARBA" id="ARBA00022475"/>
    </source>
</evidence>
<evidence type="ECO:0000259" key="8">
    <source>
        <dbReference type="PROSITE" id="PS50835"/>
    </source>
</evidence>
<feature type="domain" description="Ig-like" evidence="8">
    <location>
        <begin position="21"/>
        <end position="102"/>
    </location>
</feature>
<dbReference type="PANTHER" id="PTHR19433">
    <property type="entry name" value="T-CELL RECEPTOR ALPHA CHAIN V REGION-RELATED"/>
    <property type="match status" value="1"/>
</dbReference>